<dbReference type="Gene3D" id="2.40.30.10">
    <property type="entry name" value="Translation factors"/>
    <property type="match status" value="1"/>
</dbReference>
<comment type="cofactor">
    <cofactor evidence="1">
        <name>FAD</name>
        <dbReference type="ChEBI" id="CHEBI:57692"/>
    </cofactor>
</comment>
<reference evidence="10 11" key="2">
    <citation type="submission" date="2023-10" db="EMBL/GenBank/DDBJ databases">
        <authorList>
            <person name="Han X.F."/>
        </authorList>
    </citation>
    <scope>NUCLEOTIDE SEQUENCE [LARGE SCALE GENOMIC DNA]</scope>
    <source>
        <strain evidence="10 11">KCTC 39840</strain>
    </source>
</reference>
<keyword evidence="5 10" id="KW-0560">Oxidoreductase</keyword>
<dbReference type="Gene3D" id="3.40.50.80">
    <property type="entry name" value="Nucleotide-binding domain of ferredoxin-NADP reductase (FNR) module"/>
    <property type="match status" value="1"/>
</dbReference>
<keyword evidence="3" id="KW-0001">2Fe-2S</keyword>
<proteinExistence type="predicted"/>
<dbReference type="InterPro" id="IPR036010">
    <property type="entry name" value="2Fe-2S_ferredoxin-like_sf"/>
</dbReference>
<evidence type="ECO:0000256" key="7">
    <source>
        <dbReference type="ARBA" id="ARBA00023014"/>
    </source>
</evidence>
<dbReference type="InterPro" id="IPR012675">
    <property type="entry name" value="Beta-grasp_dom_sf"/>
</dbReference>
<organism evidence="10 11">
    <name type="scientific">Conexibacter stalactiti</name>
    <dbReference type="NCBI Taxonomy" id="1940611"/>
    <lineage>
        <taxon>Bacteria</taxon>
        <taxon>Bacillati</taxon>
        <taxon>Actinomycetota</taxon>
        <taxon>Thermoleophilia</taxon>
        <taxon>Solirubrobacterales</taxon>
        <taxon>Conexibacteraceae</taxon>
        <taxon>Conexibacter</taxon>
    </lineage>
</organism>
<dbReference type="InterPro" id="IPR017938">
    <property type="entry name" value="Riboflavin_synthase-like_b-brl"/>
</dbReference>
<evidence type="ECO:0000313" key="10">
    <source>
        <dbReference type="EMBL" id="MDW5594076.1"/>
    </source>
</evidence>
<evidence type="ECO:0000256" key="4">
    <source>
        <dbReference type="ARBA" id="ARBA00022723"/>
    </source>
</evidence>
<dbReference type="InterPro" id="IPR001041">
    <property type="entry name" value="2Fe-2S_ferredoxin-type"/>
</dbReference>
<dbReference type="PANTHER" id="PTHR47354:SF1">
    <property type="entry name" value="CARNITINE MONOOXYGENASE REDUCTASE SUBUNIT"/>
    <property type="match status" value="1"/>
</dbReference>
<evidence type="ECO:0000256" key="5">
    <source>
        <dbReference type="ARBA" id="ARBA00023002"/>
    </source>
</evidence>
<keyword evidence="7" id="KW-0411">Iron-sulfur</keyword>
<dbReference type="CDD" id="cd06185">
    <property type="entry name" value="PDR_like"/>
    <property type="match status" value="1"/>
</dbReference>
<dbReference type="InterPro" id="IPR039261">
    <property type="entry name" value="FNR_nucleotide-bd"/>
</dbReference>
<dbReference type="Pfam" id="PF22290">
    <property type="entry name" value="DmmA-like_N"/>
    <property type="match status" value="1"/>
</dbReference>
<evidence type="ECO:0000256" key="2">
    <source>
        <dbReference type="ARBA" id="ARBA00022630"/>
    </source>
</evidence>
<dbReference type="SUPFAM" id="SSF52343">
    <property type="entry name" value="Ferredoxin reductase-like, C-terminal NADP-linked domain"/>
    <property type="match status" value="1"/>
</dbReference>
<gene>
    <name evidence="10" type="ORF">R7226_07005</name>
</gene>
<reference evidence="11" key="1">
    <citation type="submission" date="2023-07" db="EMBL/GenBank/DDBJ databases">
        <title>Conexibacter stalactiti sp. nov., isolated from stalactites in a lava cave and emended description of the genus Conexibacter.</title>
        <authorList>
            <person name="Lee S.D."/>
        </authorList>
    </citation>
    <scope>NUCLEOTIDE SEQUENCE [LARGE SCALE GENOMIC DNA]</scope>
    <source>
        <strain evidence="11">KCTC 39840</strain>
    </source>
</reference>
<dbReference type="Gene3D" id="3.10.20.30">
    <property type="match status" value="1"/>
</dbReference>
<dbReference type="PANTHER" id="PTHR47354">
    <property type="entry name" value="NADH OXIDOREDUCTASE HCR"/>
    <property type="match status" value="1"/>
</dbReference>
<dbReference type="Pfam" id="PF00111">
    <property type="entry name" value="Fer2"/>
    <property type="match status" value="1"/>
</dbReference>
<feature type="domain" description="FAD-binding FR-type" evidence="9">
    <location>
        <begin position="6"/>
        <end position="107"/>
    </location>
</feature>
<name>A0ABU4HL80_9ACTN</name>
<dbReference type="InterPro" id="IPR054582">
    <property type="entry name" value="DmmA-like_N"/>
</dbReference>
<dbReference type="InterPro" id="IPR050415">
    <property type="entry name" value="MRET"/>
</dbReference>
<keyword evidence="11" id="KW-1185">Reference proteome</keyword>
<dbReference type="PRINTS" id="PR00409">
    <property type="entry name" value="PHDIOXRDTASE"/>
</dbReference>
<dbReference type="InterPro" id="IPR017927">
    <property type="entry name" value="FAD-bd_FR_type"/>
</dbReference>
<dbReference type="EC" id="1.-.-.-" evidence="10"/>
<dbReference type="CDD" id="cd00207">
    <property type="entry name" value="fer2"/>
    <property type="match status" value="1"/>
</dbReference>
<accession>A0ABU4HL80</accession>
<dbReference type="SUPFAM" id="SSF54292">
    <property type="entry name" value="2Fe-2S ferredoxin-like"/>
    <property type="match status" value="1"/>
</dbReference>
<dbReference type="PROSITE" id="PS51384">
    <property type="entry name" value="FAD_FR"/>
    <property type="match status" value="1"/>
</dbReference>
<dbReference type="SUPFAM" id="SSF63380">
    <property type="entry name" value="Riboflavin synthase domain-like"/>
    <property type="match status" value="1"/>
</dbReference>
<protein>
    <submittedName>
        <fullName evidence="10">PDR/VanB family oxidoreductase</fullName>
        <ecNumber evidence="10">1.-.-.-</ecNumber>
    </submittedName>
</protein>
<keyword evidence="6" id="KW-0408">Iron</keyword>
<evidence type="ECO:0000256" key="1">
    <source>
        <dbReference type="ARBA" id="ARBA00001974"/>
    </source>
</evidence>
<evidence type="ECO:0000259" key="8">
    <source>
        <dbReference type="PROSITE" id="PS51085"/>
    </source>
</evidence>
<dbReference type="RefSeq" id="WP_318596334.1">
    <property type="nucleotide sequence ID" value="NZ_JAWSTH010000012.1"/>
</dbReference>
<dbReference type="GO" id="GO:0016491">
    <property type="term" value="F:oxidoreductase activity"/>
    <property type="evidence" value="ECO:0007669"/>
    <property type="project" value="UniProtKB-KW"/>
</dbReference>
<comment type="caution">
    <text evidence="10">The sequence shown here is derived from an EMBL/GenBank/DDBJ whole genome shotgun (WGS) entry which is preliminary data.</text>
</comment>
<dbReference type="Proteomes" id="UP001284601">
    <property type="component" value="Unassembled WGS sequence"/>
</dbReference>
<dbReference type="EMBL" id="JAWSTH010000012">
    <property type="protein sequence ID" value="MDW5594076.1"/>
    <property type="molecule type" value="Genomic_DNA"/>
</dbReference>
<evidence type="ECO:0000313" key="11">
    <source>
        <dbReference type="Proteomes" id="UP001284601"/>
    </source>
</evidence>
<sequence length="317" mass="34376">MSDVRDERLVLRVERIERLTPAVRAIRLVDPRGHALPSFTPGSHVVVECGGRRNAYSLTGPTDAPDHYAISVRLDVEGAGGSRWLHERLGDGDQLVVSPPRSAFAPARSARKHLFVAGGIGITPILSHVRAARRWGDPFTLLYAHRRDAATHVPELERLCGDRLSRFRRGADLGERLTQELTAQPLGTHLYVCGPGAMSETVLAAARAAGWPEGRLHSERFSADELSPGRPFTAVLARSGTRLRVPSGVTLLEALEAVGAPVSSLCRQGVCGECRVGVRAGRPEHRDLYLSGPERLAGDSVMCCVSRAEDDELELDL</sequence>
<keyword evidence="4" id="KW-0479">Metal-binding</keyword>
<evidence type="ECO:0000259" key="9">
    <source>
        <dbReference type="PROSITE" id="PS51384"/>
    </source>
</evidence>
<dbReference type="PROSITE" id="PS51085">
    <property type="entry name" value="2FE2S_FER_2"/>
    <property type="match status" value="1"/>
</dbReference>
<evidence type="ECO:0000256" key="3">
    <source>
        <dbReference type="ARBA" id="ARBA00022714"/>
    </source>
</evidence>
<feature type="domain" description="2Fe-2S ferredoxin-type" evidence="8">
    <location>
        <begin position="230"/>
        <end position="317"/>
    </location>
</feature>
<keyword evidence="2" id="KW-0285">Flavoprotein</keyword>
<evidence type="ECO:0000256" key="6">
    <source>
        <dbReference type="ARBA" id="ARBA00023004"/>
    </source>
</evidence>